<feature type="transmembrane region" description="Helical" evidence="13">
    <location>
        <begin position="283"/>
        <end position="305"/>
    </location>
</feature>
<dbReference type="PANTHER" id="PTHR43298">
    <property type="entry name" value="MULTIDRUG RESISTANCE PROTEIN NORM-RELATED"/>
    <property type="match status" value="1"/>
</dbReference>
<feature type="transmembrane region" description="Helical" evidence="13">
    <location>
        <begin position="422"/>
        <end position="444"/>
    </location>
</feature>
<gene>
    <name evidence="14" type="primary">yeeO_2</name>
    <name evidence="14" type="ORF">DDT42_00713</name>
</gene>
<evidence type="ECO:0000256" key="3">
    <source>
        <dbReference type="ARBA" id="ARBA00010199"/>
    </source>
</evidence>
<dbReference type="Proteomes" id="UP000811545">
    <property type="component" value="Unassembled WGS sequence"/>
</dbReference>
<dbReference type="GO" id="GO:0042910">
    <property type="term" value="F:xenobiotic transmembrane transporter activity"/>
    <property type="evidence" value="ECO:0007669"/>
    <property type="project" value="InterPro"/>
</dbReference>
<evidence type="ECO:0000313" key="15">
    <source>
        <dbReference type="Proteomes" id="UP000811545"/>
    </source>
</evidence>
<dbReference type="AlphaFoldDB" id="A0A9E2BG32"/>
<reference evidence="14 15" key="1">
    <citation type="journal article" date="2021" name="bioRxiv">
        <title>Unique metabolic strategies in Hadean analogues reveal hints for primordial physiology.</title>
        <authorList>
            <person name="Nobu M.K."/>
            <person name="Nakai R."/>
            <person name="Tamazawa S."/>
            <person name="Mori H."/>
            <person name="Toyoda A."/>
            <person name="Ijiri A."/>
            <person name="Suzuki S."/>
            <person name="Kurokawa K."/>
            <person name="Kamagata Y."/>
            <person name="Tamaki H."/>
        </authorList>
    </citation>
    <scope>NUCLEOTIDE SEQUENCE [LARGE SCALE GENOMIC DNA]</scope>
    <source>
        <strain evidence="14">BS525</strain>
    </source>
</reference>
<proteinExistence type="inferred from homology"/>
<dbReference type="InterPro" id="IPR048279">
    <property type="entry name" value="MdtK-like"/>
</dbReference>
<keyword evidence="6" id="KW-0050">Antiport</keyword>
<feature type="transmembrane region" description="Helical" evidence="13">
    <location>
        <begin position="244"/>
        <end position="271"/>
    </location>
</feature>
<dbReference type="GO" id="GO:0015297">
    <property type="term" value="F:antiporter activity"/>
    <property type="evidence" value="ECO:0007669"/>
    <property type="project" value="UniProtKB-KW"/>
</dbReference>
<sequence length="453" mass="49949">MLRNFIYGNNAEKISLRKEIFKVALPVVGEQFSLSIYMLVNTAIIGTLGPLYLSAVGLCHQILMTIGAILAFLVVGTTVLISHKVGARDYDGAREVINNSLILAVIAGTILSLSAWFYPEKFFIFFEMEEALIKETSTYIKYAMAPGIFFVLALIVPAIFRGYGDTRTPFFLSLIFVLINIGLDLILITGKLGFPAMGVKGAALAFAITRILMAISYLVLLFFQKRKIQPKIGFRPLNLKSVLALFKLGIPASMEQILFATGLLVFSGMVLTLGTKTFAAHRIALNIESISFVIGWGFAMAATVLVGQCRGRLNDKRAFEIAIEILKLGAVLMGAIGLLLFIFSKPMVMLFTNDIEVILASTKVLQIIAIMQIFLATHFIMAGSLRGAGDTRFPMFTASVGAWLIRIPITYLLVFVYEWGLIGAWIAMSADILFKAILNFLRFYSKVWGKIKV</sequence>
<name>A0A9E2BG32_PSYF1</name>
<evidence type="ECO:0000256" key="5">
    <source>
        <dbReference type="ARBA" id="ARBA00022448"/>
    </source>
</evidence>
<evidence type="ECO:0000256" key="6">
    <source>
        <dbReference type="ARBA" id="ARBA00022449"/>
    </source>
</evidence>
<dbReference type="GO" id="GO:0005886">
    <property type="term" value="C:plasma membrane"/>
    <property type="evidence" value="ECO:0007669"/>
    <property type="project" value="UniProtKB-SubCell"/>
</dbReference>
<protein>
    <recommendedName>
        <fullName evidence="4">Probable multidrug resistance protein NorM</fullName>
    </recommendedName>
    <alternativeName>
        <fullName evidence="12">Multidrug-efflux transporter</fullName>
    </alternativeName>
</protein>
<dbReference type="NCBIfam" id="TIGR00797">
    <property type="entry name" value="matE"/>
    <property type="match status" value="1"/>
</dbReference>
<feature type="transmembrane region" description="Helical" evidence="13">
    <location>
        <begin position="171"/>
        <end position="190"/>
    </location>
</feature>
<keyword evidence="9 13" id="KW-1133">Transmembrane helix</keyword>
<accession>A0A9E2BG32</accession>
<feature type="transmembrane region" description="Helical" evidence="13">
    <location>
        <begin position="364"/>
        <end position="383"/>
    </location>
</feature>
<keyword evidence="10" id="KW-0406">Ion transport</keyword>
<comment type="caution">
    <text evidence="14">The sequence shown here is derived from an EMBL/GenBank/DDBJ whole genome shotgun (WGS) entry which is preliminary data.</text>
</comment>
<feature type="transmembrane region" description="Helical" evidence="13">
    <location>
        <begin position="202"/>
        <end position="223"/>
    </location>
</feature>
<feature type="transmembrane region" description="Helical" evidence="13">
    <location>
        <begin position="52"/>
        <end position="81"/>
    </location>
</feature>
<dbReference type="PANTHER" id="PTHR43298:SF2">
    <property type="entry name" value="FMN_FAD EXPORTER YEEO-RELATED"/>
    <property type="match status" value="1"/>
</dbReference>
<dbReference type="CDD" id="cd13137">
    <property type="entry name" value="MATE_NorM_like"/>
    <property type="match status" value="1"/>
</dbReference>
<organism evidence="14 15">
    <name type="scientific">Psychracetigena formicireducens</name>
    <dbReference type="NCBI Taxonomy" id="2986056"/>
    <lineage>
        <taxon>Bacteria</taxon>
        <taxon>Bacillati</taxon>
        <taxon>Candidatus Lithacetigenota</taxon>
        <taxon>Candidatus Psychracetigena</taxon>
    </lineage>
</organism>
<evidence type="ECO:0000256" key="4">
    <source>
        <dbReference type="ARBA" id="ARBA00020268"/>
    </source>
</evidence>
<dbReference type="PIRSF" id="PIRSF006603">
    <property type="entry name" value="DinF"/>
    <property type="match status" value="1"/>
</dbReference>
<evidence type="ECO:0000256" key="7">
    <source>
        <dbReference type="ARBA" id="ARBA00022475"/>
    </source>
</evidence>
<evidence type="ECO:0000256" key="10">
    <source>
        <dbReference type="ARBA" id="ARBA00023065"/>
    </source>
</evidence>
<evidence type="ECO:0000256" key="2">
    <source>
        <dbReference type="ARBA" id="ARBA00004651"/>
    </source>
</evidence>
<dbReference type="EMBL" id="QLTW01000027">
    <property type="protein sequence ID" value="MBT9144857.1"/>
    <property type="molecule type" value="Genomic_DNA"/>
</dbReference>
<feature type="transmembrane region" description="Helical" evidence="13">
    <location>
        <begin position="101"/>
        <end position="119"/>
    </location>
</feature>
<feature type="transmembrane region" description="Helical" evidence="13">
    <location>
        <begin position="325"/>
        <end position="344"/>
    </location>
</feature>
<evidence type="ECO:0000256" key="13">
    <source>
        <dbReference type="SAM" id="Phobius"/>
    </source>
</evidence>
<comment type="subcellular location">
    <subcellularLocation>
        <location evidence="2">Cell membrane</location>
        <topology evidence="2">Multi-pass membrane protein</topology>
    </subcellularLocation>
</comment>
<evidence type="ECO:0000256" key="11">
    <source>
        <dbReference type="ARBA" id="ARBA00023136"/>
    </source>
</evidence>
<keyword evidence="5" id="KW-0813">Transport</keyword>
<feature type="transmembrane region" description="Helical" evidence="13">
    <location>
        <begin position="395"/>
        <end position="416"/>
    </location>
</feature>
<evidence type="ECO:0000256" key="8">
    <source>
        <dbReference type="ARBA" id="ARBA00022692"/>
    </source>
</evidence>
<feature type="transmembrane region" description="Helical" evidence="13">
    <location>
        <begin position="139"/>
        <end position="159"/>
    </location>
</feature>
<dbReference type="Pfam" id="PF01554">
    <property type="entry name" value="MatE"/>
    <property type="match status" value="2"/>
</dbReference>
<dbReference type="InterPro" id="IPR050222">
    <property type="entry name" value="MATE_MdtK"/>
</dbReference>
<keyword evidence="7" id="KW-1003">Cell membrane</keyword>
<comment type="function">
    <text evidence="1">Multidrug efflux pump.</text>
</comment>
<dbReference type="InterPro" id="IPR002528">
    <property type="entry name" value="MATE_fam"/>
</dbReference>
<evidence type="ECO:0000256" key="9">
    <source>
        <dbReference type="ARBA" id="ARBA00022989"/>
    </source>
</evidence>
<keyword evidence="8 13" id="KW-0812">Transmembrane</keyword>
<evidence type="ECO:0000256" key="12">
    <source>
        <dbReference type="ARBA" id="ARBA00031636"/>
    </source>
</evidence>
<comment type="similarity">
    <text evidence="3">Belongs to the multi antimicrobial extrusion (MATE) (TC 2.A.66.1) family.</text>
</comment>
<dbReference type="GO" id="GO:0006811">
    <property type="term" value="P:monoatomic ion transport"/>
    <property type="evidence" value="ECO:0007669"/>
    <property type="project" value="UniProtKB-KW"/>
</dbReference>
<evidence type="ECO:0000256" key="1">
    <source>
        <dbReference type="ARBA" id="ARBA00003408"/>
    </source>
</evidence>
<keyword evidence="11 13" id="KW-0472">Membrane</keyword>
<evidence type="ECO:0000313" key="14">
    <source>
        <dbReference type="EMBL" id="MBT9144857.1"/>
    </source>
</evidence>